<accession>A0A1G1KRK6</accession>
<name>A0A1G1KRK6_9BACT</name>
<gene>
    <name evidence="1" type="ORF">A3G33_11210</name>
</gene>
<reference evidence="1 2" key="1">
    <citation type="journal article" date="2016" name="Nat. Commun.">
        <title>Thousands of microbial genomes shed light on interconnected biogeochemical processes in an aquifer system.</title>
        <authorList>
            <person name="Anantharaman K."/>
            <person name="Brown C.T."/>
            <person name="Hug L.A."/>
            <person name="Sharon I."/>
            <person name="Castelle C.J."/>
            <person name="Probst A.J."/>
            <person name="Thomas B.C."/>
            <person name="Singh A."/>
            <person name="Wilkins M.J."/>
            <person name="Karaoz U."/>
            <person name="Brodie E.L."/>
            <person name="Williams K.H."/>
            <person name="Hubbard S.S."/>
            <person name="Banfield J.F."/>
        </authorList>
    </citation>
    <scope>NUCLEOTIDE SEQUENCE [LARGE SCALE GENOMIC DNA]</scope>
</reference>
<evidence type="ECO:0008006" key="3">
    <source>
        <dbReference type="Google" id="ProtNLM"/>
    </source>
</evidence>
<evidence type="ECO:0000313" key="1">
    <source>
        <dbReference type="EMBL" id="OGW95566.1"/>
    </source>
</evidence>
<proteinExistence type="predicted"/>
<sequence length="268" mass="30982">MIIYLDETYDHNHTWLLLGALFNPIHKKFHKQVKGILARNAYVLVNGSFKEIKYTYCNYKKPFRIYKEAIDAFMESDSHFSCIAIKTDDSFDLEIYGRPDEPAKLKKERAYRTLAEELLRRNLEHMSNAILFLDKMTRCEPDLFMEILKQQFSTVGTGYSKDSKHPKIRHIQDVVSGAEGYELMGVCDLLQGCILNNLFPIKSEGKTNKGALYKNKIREYLVSRLGVPDLLPKTWTTGGVEKSDIFKKFNIHYVAQDKRDLPTKIAGK</sequence>
<protein>
    <recommendedName>
        <fullName evidence="3">DUF3800 domain-containing protein</fullName>
    </recommendedName>
</protein>
<dbReference type="AlphaFoldDB" id="A0A1G1KRK6"/>
<dbReference type="EMBL" id="MHFR01000060">
    <property type="protein sequence ID" value="OGW95566.1"/>
    <property type="molecule type" value="Genomic_DNA"/>
</dbReference>
<evidence type="ECO:0000313" key="2">
    <source>
        <dbReference type="Proteomes" id="UP000178187"/>
    </source>
</evidence>
<organism evidence="1 2">
    <name type="scientific">Candidatus Danuiimicrobium aquiferis</name>
    <dbReference type="NCBI Taxonomy" id="1801832"/>
    <lineage>
        <taxon>Bacteria</taxon>
        <taxon>Pseudomonadati</taxon>
        <taxon>Candidatus Omnitrophota</taxon>
        <taxon>Candidatus Danuiimicrobium</taxon>
    </lineage>
</organism>
<comment type="caution">
    <text evidence="1">The sequence shown here is derived from an EMBL/GenBank/DDBJ whole genome shotgun (WGS) entry which is preliminary data.</text>
</comment>
<dbReference type="Proteomes" id="UP000178187">
    <property type="component" value="Unassembled WGS sequence"/>
</dbReference>